<dbReference type="Proteomes" id="UP000680304">
    <property type="component" value="Unassembled WGS sequence"/>
</dbReference>
<dbReference type="RefSeq" id="WP_213528422.1">
    <property type="nucleotide sequence ID" value="NZ_BOVJ01000056.1"/>
</dbReference>
<dbReference type="EMBL" id="BOVJ01000056">
    <property type="protein sequence ID" value="GIQ63152.1"/>
    <property type="molecule type" value="Genomic_DNA"/>
</dbReference>
<keyword evidence="3" id="KW-1185">Reference proteome</keyword>
<evidence type="ECO:0000313" key="3">
    <source>
        <dbReference type="Proteomes" id="UP000680304"/>
    </source>
</evidence>
<proteinExistence type="predicted"/>
<evidence type="ECO:0000313" key="2">
    <source>
        <dbReference type="EMBL" id="GIQ63152.1"/>
    </source>
</evidence>
<dbReference type="InterPro" id="IPR014922">
    <property type="entry name" value="YdhG-like"/>
</dbReference>
<sequence>MASTPKKPKKLTGHEQVVAYLDNLESPLKHVVEEIRTIILNADGRLTEHIKWNAPSFCLHGDDRITFNLHGKGAVRLVFHRGAKVKGQPAQERLFEDATGLLDWVANDRATVVFQDMNDVEQKREKLKKAVVKWLEVTSPE</sequence>
<evidence type="ECO:0000259" key="1">
    <source>
        <dbReference type="Pfam" id="PF08818"/>
    </source>
</evidence>
<dbReference type="Gene3D" id="3.90.1150.200">
    <property type="match status" value="1"/>
</dbReference>
<reference evidence="2 3" key="1">
    <citation type="submission" date="2021-04" db="EMBL/GenBank/DDBJ databases">
        <title>Draft genome sequence of Paenibacillus cisolokensis, LC2-13A.</title>
        <authorList>
            <person name="Uke A."/>
            <person name="Chhe C."/>
            <person name="Baramee S."/>
            <person name="Kosugi A."/>
        </authorList>
    </citation>
    <scope>NUCLEOTIDE SEQUENCE [LARGE SCALE GENOMIC DNA]</scope>
    <source>
        <strain evidence="2 3">LC2-13A</strain>
    </source>
</reference>
<organism evidence="2 3">
    <name type="scientific">Paenibacillus cisolokensis</name>
    <dbReference type="NCBI Taxonomy" id="1658519"/>
    <lineage>
        <taxon>Bacteria</taxon>
        <taxon>Bacillati</taxon>
        <taxon>Bacillota</taxon>
        <taxon>Bacilli</taxon>
        <taxon>Bacillales</taxon>
        <taxon>Paenibacillaceae</taxon>
        <taxon>Paenibacillus</taxon>
    </lineage>
</organism>
<feature type="domain" description="YdhG-like" evidence="1">
    <location>
        <begin position="30"/>
        <end position="134"/>
    </location>
</feature>
<comment type="caution">
    <text evidence="2">The sequence shown here is derived from an EMBL/GenBank/DDBJ whole genome shotgun (WGS) entry which is preliminary data.</text>
</comment>
<dbReference type="SUPFAM" id="SSF159888">
    <property type="entry name" value="YdhG-like"/>
    <property type="match status" value="1"/>
</dbReference>
<dbReference type="Pfam" id="PF08818">
    <property type="entry name" value="DUF1801"/>
    <property type="match status" value="1"/>
</dbReference>
<protein>
    <recommendedName>
        <fullName evidence="1">YdhG-like domain-containing protein</fullName>
    </recommendedName>
</protein>
<accession>A0ABQ4N4R5</accession>
<gene>
    <name evidence="2" type="ORF">PACILC2_17200</name>
</gene>
<name>A0ABQ4N4R5_9BACL</name>